<reference evidence="2" key="1">
    <citation type="journal article" date="2019" name="Int. J. Syst. Evol. Microbiol.">
        <title>The Global Catalogue of Microorganisms (GCM) 10K type strain sequencing project: providing services to taxonomists for standard genome sequencing and annotation.</title>
        <authorList>
            <consortium name="The Broad Institute Genomics Platform"/>
            <consortium name="The Broad Institute Genome Sequencing Center for Infectious Disease"/>
            <person name="Wu L."/>
            <person name="Ma J."/>
        </authorList>
    </citation>
    <scope>NUCLEOTIDE SEQUENCE [LARGE SCALE GENOMIC DNA]</scope>
    <source>
        <strain evidence="2">CGMCC 1.12923</strain>
    </source>
</reference>
<name>A0ABQ1R3A0_9ALTE</name>
<evidence type="ECO:0000313" key="2">
    <source>
        <dbReference type="Proteomes" id="UP000614272"/>
    </source>
</evidence>
<gene>
    <name evidence="1" type="ORF">GCM10011357_06520</name>
</gene>
<dbReference type="EMBL" id="BMGJ01000002">
    <property type="protein sequence ID" value="GGD53405.1"/>
    <property type="molecule type" value="Genomic_DNA"/>
</dbReference>
<protein>
    <submittedName>
        <fullName evidence="1">Uncharacterized protein</fullName>
    </submittedName>
</protein>
<sequence>MQVQLTYNFTSSQQANRFVNALRNWPTADVDARLHRTSQSVRVSYSYVSGGFDPTCAALDDLAAEYGGAESNSFN</sequence>
<proteinExistence type="predicted"/>
<evidence type="ECO:0000313" key="1">
    <source>
        <dbReference type="EMBL" id="GGD53405.1"/>
    </source>
</evidence>
<dbReference type="Proteomes" id="UP000614272">
    <property type="component" value="Unassembled WGS sequence"/>
</dbReference>
<accession>A0ABQ1R3A0</accession>
<dbReference type="RefSeq" id="WP_099033149.1">
    <property type="nucleotide sequence ID" value="NZ_BMGJ01000002.1"/>
</dbReference>
<organism evidence="1 2">
    <name type="scientific">Lacimicrobium alkaliphilum</name>
    <dbReference type="NCBI Taxonomy" id="1526571"/>
    <lineage>
        <taxon>Bacteria</taxon>
        <taxon>Pseudomonadati</taxon>
        <taxon>Pseudomonadota</taxon>
        <taxon>Gammaproteobacteria</taxon>
        <taxon>Alteromonadales</taxon>
        <taxon>Alteromonadaceae</taxon>
        <taxon>Lacimicrobium</taxon>
    </lineage>
</organism>
<keyword evidence="2" id="KW-1185">Reference proteome</keyword>
<comment type="caution">
    <text evidence="1">The sequence shown here is derived from an EMBL/GenBank/DDBJ whole genome shotgun (WGS) entry which is preliminary data.</text>
</comment>